<dbReference type="GO" id="GO:0016020">
    <property type="term" value="C:membrane"/>
    <property type="evidence" value="ECO:0007669"/>
    <property type="project" value="UniProtKB-SubCell"/>
</dbReference>
<evidence type="ECO:0000256" key="2">
    <source>
        <dbReference type="ARBA" id="ARBA00022692"/>
    </source>
</evidence>
<dbReference type="Gramene" id="PHT92562">
    <property type="protein sequence ID" value="PHT92562"/>
    <property type="gene ID" value="T459_00444"/>
</dbReference>
<gene>
    <name evidence="4" type="ORF">T459_00444</name>
</gene>
<dbReference type="EMBL" id="AYRZ02000001">
    <property type="protein sequence ID" value="PHT92562.1"/>
    <property type="molecule type" value="Genomic_DNA"/>
</dbReference>
<dbReference type="STRING" id="4072.A0A2G3AE99"/>
<dbReference type="Proteomes" id="UP000222542">
    <property type="component" value="Unassembled WGS sequence"/>
</dbReference>
<comment type="caution">
    <text evidence="4">The sequence shown here is derived from an EMBL/GenBank/DDBJ whole genome shotgun (WGS) entry which is preliminary data.</text>
</comment>
<dbReference type="Gene3D" id="1.50.40.10">
    <property type="entry name" value="Mitochondrial carrier domain"/>
    <property type="match status" value="1"/>
</dbReference>
<sequence>MKETSLEGTSTLVCWFGQNKVDITLPIFRNFFKDRELSVIGRLAAGAFAGMTSSFVTYPLDVPTLRLAVDPGYKTMSEIRIG</sequence>
<evidence type="ECO:0000313" key="4">
    <source>
        <dbReference type="EMBL" id="PHT92562.1"/>
    </source>
</evidence>
<keyword evidence="3" id="KW-0472">Membrane</keyword>
<dbReference type="SUPFAM" id="SSF103506">
    <property type="entry name" value="Mitochondrial carrier"/>
    <property type="match status" value="1"/>
</dbReference>
<keyword evidence="2" id="KW-0812">Transmembrane</keyword>
<organism evidence="4 5">
    <name type="scientific">Capsicum annuum</name>
    <name type="common">Capsicum pepper</name>
    <dbReference type="NCBI Taxonomy" id="4072"/>
    <lineage>
        <taxon>Eukaryota</taxon>
        <taxon>Viridiplantae</taxon>
        <taxon>Streptophyta</taxon>
        <taxon>Embryophyta</taxon>
        <taxon>Tracheophyta</taxon>
        <taxon>Spermatophyta</taxon>
        <taxon>Magnoliopsida</taxon>
        <taxon>eudicotyledons</taxon>
        <taxon>Gunneridae</taxon>
        <taxon>Pentapetalae</taxon>
        <taxon>asterids</taxon>
        <taxon>lamiids</taxon>
        <taxon>Solanales</taxon>
        <taxon>Solanaceae</taxon>
        <taxon>Solanoideae</taxon>
        <taxon>Capsiceae</taxon>
        <taxon>Capsicum</taxon>
    </lineage>
</organism>
<name>A0A2G3AE99_CAPAN</name>
<protein>
    <submittedName>
        <fullName evidence="4">Uncharacterized protein</fullName>
    </submittedName>
</protein>
<proteinExistence type="predicted"/>
<comment type="subcellular location">
    <subcellularLocation>
        <location evidence="1">Membrane</location>
        <topology evidence="1">Multi-pass membrane protein</topology>
    </subcellularLocation>
</comment>
<reference evidence="4 5" key="2">
    <citation type="journal article" date="2017" name="Genome Biol.">
        <title>New reference genome sequences of hot pepper reveal the massive evolution of plant disease-resistance genes by retroduplication.</title>
        <authorList>
            <person name="Kim S."/>
            <person name="Park J."/>
            <person name="Yeom S.I."/>
            <person name="Kim Y.M."/>
            <person name="Seo E."/>
            <person name="Kim K.T."/>
            <person name="Kim M.S."/>
            <person name="Lee J.M."/>
            <person name="Cheong K."/>
            <person name="Shin H.S."/>
            <person name="Kim S.B."/>
            <person name="Han K."/>
            <person name="Lee J."/>
            <person name="Park M."/>
            <person name="Lee H.A."/>
            <person name="Lee H.Y."/>
            <person name="Lee Y."/>
            <person name="Oh S."/>
            <person name="Lee J.H."/>
            <person name="Choi E."/>
            <person name="Choi E."/>
            <person name="Lee S.E."/>
            <person name="Jeon J."/>
            <person name="Kim H."/>
            <person name="Choi G."/>
            <person name="Song H."/>
            <person name="Lee J."/>
            <person name="Lee S.C."/>
            <person name="Kwon J.K."/>
            <person name="Lee H.Y."/>
            <person name="Koo N."/>
            <person name="Hong Y."/>
            <person name="Kim R.W."/>
            <person name="Kang W.H."/>
            <person name="Huh J.H."/>
            <person name="Kang B.C."/>
            <person name="Yang T.J."/>
            <person name="Lee Y.H."/>
            <person name="Bennetzen J.L."/>
            <person name="Choi D."/>
        </authorList>
    </citation>
    <scope>NUCLEOTIDE SEQUENCE [LARGE SCALE GENOMIC DNA]</scope>
    <source>
        <strain evidence="5">cv. CM334</strain>
    </source>
</reference>
<reference evidence="4 5" key="1">
    <citation type="journal article" date="2014" name="Nat. Genet.">
        <title>Genome sequence of the hot pepper provides insights into the evolution of pungency in Capsicum species.</title>
        <authorList>
            <person name="Kim S."/>
            <person name="Park M."/>
            <person name="Yeom S.I."/>
            <person name="Kim Y.M."/>
            <person name="Lee J.M."/>
            <person name="Lee H.A."/>
            <person name="Seo E."/>
            <person name="Choi J."/>
            <person name="Cheong K."/>
            <person name="Kim K.T."/>
            <person name="Jung K."/>
            <person name="Lee G.W."/>
            <person name="Oh S.K."/>
            <person name="Bae C."/>
            <person name="Kim S.B."/>
            <person name="Lee H.Y."/>
            <person name="Kim S.Y."/>
            <person name="Kim M.S."/>
            <person name="Kang B.C."/>
            <person name="Jo Y.D."/>
            <person name="Yang H.B."/>
            <person name="Jeong H.J."/>
            <person name="Kang W.H."/>
            <person name="Kwon J.K."/>
            <person name="Shin C."/>
            <person name="Lim J.Y."/>
            <person name="Park J.H."/>
            <person name="Huh J.H."/>
            <person name="Kim J.S."/>
            <person name="Kim B.D."/>
            <person name="Cohen O."/>
            <person name="Paran I."/>
            <person name="Suh M.C."/>
            <person name="Lee S.B."/>
            <person name="Kim Y.K."/>
            <person name="Shin Y."/>
            <person name="Noh S.J."/>
            <person name="Park J."/>
            <person name="Seo Y.S."/>
            <person name="Kwon S.Y."/>
            <person name="Kim H.A."/>
            <person name="Park J.M."/>
            <person name="Kim H.J."/>
            <person name="Choi S.B."/>
            <person name="Bosland P.W."/>
            <person name="Reeves G."/>
            <person name="Jo S.H."/>
            <person name="Lee B.W."/>
            <person name="Cho H.T."/>
            <person name="Choi H.S."/>
            <person name="Lee M.S."/>
            <person name="Yu Y."/>
            <person name="Do Choi Y."/>
            <person name="Park B.S."/>
            <person name="van Deynze A."/>
            <person name="Ashrafi H."/>
            <person name="Hill T."/>
            <person name="Kim W.T."/>
            <person name="Pai H.S."/>
            <person name="Ahn H.K."/>
            <person name="Yeam I."/>
            <person name="Giovannoni J.J."/>
            <person name="Rose J.K."/>
            <person name="Sorensen I."/>
            <person name="Lee S.J."/>
            <person name="Kim R.W."/>
            <person name="Choi I.Y."/>
            <person name="Choi B.S."/>
            <person name="Lim J.S."/>
            <person name="Lee Y.H."/>
            <person name="Choi D."/>
        </authorList>
    </citation>
    <scope>NUCLEOTIDE SEQUENCE [LARGE SCALE GENOMIC DNA]</scope>
    <source>
        <strain evidence="5">cv. CM334</strain>
    </source>
</reference>
<evidence type="ECO:0000256" key="3">
    <source>
        <dbReference type="ARBA" id="ARBA00023136"/>
    </source>
</evidence>
<dbReference type="AlphaFoldDB" id="A0A2G3AE99"/>
<accession>A0A2G3AE99</accession>
<dbReference type="InterPro" id="IPR023395">
    <property type="entry name" value="MCP_dom_sf"/>
</dbReference>
<evidence type="ECO:0000313" key="5">
    <source>
        <dbReference type="Proteomes" id="UP000222542"/>
    </source>
</evidence>
<keyword evidence="5" id="KW-1185">Reference proteome</keyword>
<dbReference type="Pfam" id="PF00153">
    <property type="entry name" value="Mito_carr"/>
    <property type="match status" value="1"/>
</dbReference>
<evidence type="ECO:0000256" key="1">
    <source>
        <dbReference type="ARBA" id="ARBA00004141"/>
    </source>
</evidence>
<dbReference type="InterPro" id="IPR018108">
    <property type="entry name" value="MCP_transmembrane"/>
</dbReference>